<organism evidence="1 2">
    <name type="scientific">Streptomyces marokkonensis</name>
    <dbReference type="NCBI Taxonomy" id="324855"/>
    <lineage>
        <taxon>Bacteria</taxon>
        <taxon>Bacillati</taxon>
        <taxon>Actinomycetota</taxon>
        <taxon>Actinomycetes</taxon>
        <taxon>Kitasatosporales</taxon>
        <taxon>Streptomycetaceae</taxon>
        <taxon>Streptomyces</taxon>
    </lineage>
</organism>
<keyword evidence="2" id="KW-1185">Reference proteome</keyword>
<accession>A0ABP7PIW1</accession>
<name>A0ABP7PIW1_9ACTN</name>
<dbReference type="EMBL" id="BAABCQ010000022">
    <property type="protein sequence ID" value="GAA3965765.1"/>
    <property type="molecule type" value="Genomic_DNA"/>
</dbReference>
<protein>
    <submittedName>
        <fullName evidence="1">Uncharacterized protein</fullName>
    </submittedName>
</protein>
<dbReference type="Gene3D" id="2.60.40.1180">
    <property type="entry name" value="Golgi alpha-mannosidase II"/>
    <property type="match status" value="1"/>
</dbReference>
<sequence length="80" mass="8131">MASDFWLDAPTLLVHPPAGPAYAAEVTVPDLLGTPAATFRVRRDGDALRVTASGSDRPFTVRVAGGASAQGAGEVTLPLG</sequence>
<gene>
    <name evidence="1" type="ORF">GCM10022384_16830</name>
</gene>
<reference evidence="2" key="1">
    <citation type="journal article" date="2019" name="Int. J. Syst. Evol. Microbiol.">
        <title>The Global Catalogue of Microorganisms (GCM) 10K type strain sequencing project: providing services to taxonomists for standard genome sequencing and annotation.</title>
        <authorList>
            <consortium name="The Broad Institute Genomics Platform"/>
            <consortium name="The Broad Institute Genome Sequencing Center for Infectious Disease"/>
            <person name="Wu L."/>
            <person name="Ma J."/>
        </authorList>
    </citation>
    <scope>NUCLEOTIDE SEQUENCE [LARGE SCALE GENOMIC DNA]</scope>
    <source>
        <strain evidence="2">JCM 17027</strain>
    </source>
</reference>
<evidence type="ECO:0000313" key="1">
    <source>
        <dbReference type="EMBL" id="GAA3965765.1"/>
    </source>
</evidence>
<dbReference type="InterPro" id="IPR013780">
    <property type="entry name" value="Glyco_hydro_b"/>
</dbReference>
<dbReference type="Proteomes" id="UP001500034">
    <property type="component" value="Unassembled WGS sequence"/>
</dbReference>
<proteinExistence type="predicted"/>
<evidence type="ECO:0000313" key="2">
    <source>
        <dbReference type="Proteomes" id="UP001500034"/>
    </source>
</evidence>
<comment type="caution">
    <text evidence="1">The sequence shown here is derived from an EMBL/GenBank/DDBJ whole genome shotgun (WGS) entry which is preliminary data.</text>
</comment>
<dbReference type="SUPFAM" id="SSF117125">
    <property type="entry name" value="Putative glucosidase YicI, C-terminal domain"/>
    <property type="match status" value="1"/>
</dbReference>